<sequence length="542" mass="58592">MEELLAIPAFKPGLRFYGAFGSLCVILLAAALDATSLSVALPASPFYRCEKSIISQQLRTTSIQAFWCGTSFLLASTVFQPTFASLSHNFGRKPILLSAIIFFAAGAIVAAIAKNSVVLLAGRSIQGIGGGGIISLSEVLITDLVPLRERGTWFGYQSGVWALGSVTGPIIGGAFAQNVTWRWIFWINIPICGIGLVAILFLLRLNRRPGSFYSKLAAFDWVGAFLLTASATSFLIPITWGGVMYPWSSWRTILPLILGVAGMLAFLWHEVYHASEPVIRFGIFQNRTAIVNYLGTFVHGIVLWCLLYYLPLYYEGVKNYTPTIAGLAAFPETFTVAPASIIVGIAITITGRFRWAIWAGWFLTVLGMGVLYDLTPDTSIPAWIFMNLVPGMGLGMLYSSLAYATQASADQADVAFAAAMYTFARSFGQSIGVAIGGTIFQAQLKVKLAAYPALISNSTQLAQDASALVQVIKAMPRTMPERGMLVDAYADSMKIVWATMAGLAFVALMLSTLTEGLSINERQVTEQGLSEKRSGAVEESFN</sequence>
<feature type="transmembrane region" description="Helical" evidence="5">
    <location>
        <begin position="355"/>
        <end position="374"/>
    </location>
</feature>
<comment type="caution">
    <text evidence="7">The sequence shown here is derived from an EMBL/GenBank/DDBJ whole genome shotgun (WGS) entry which is preliminary data.</text>
</comment>
<name>A0A8H3F3U1_9LECA</name>
<evidence type="ECO:0000256" key="2">
    <source>
        <dbReference type="ARBA" id="ARBA00022692"/>
    </source>
</evidence>
<feature type="transmembrane region" description="Helical" evidence="5">
    <location>
        <begin position="183"/>
        <end position="205"/>
    </location>
</feature>
<comment type="subcellular location">
    <subcellularLocation>
        <location evidence="1">Membrane</location>
        <topology evidence="1">Multi-pass membrane protein</topology>
    </subcellularLocation>
</comment>
<dbReference type="Pfam" id="PF07690">
    <property type="entry name" value="MFS_1"/>
    <property type="match status" value="1"/>
</dbReference>
<feature type="transmembrane region" description="Helical" evidence="5">
    <location>
        <begin position="217"/>
        <end position="240"/>
    </location>
</feature>
<keyword evidence="4 5" id="KW-0472">Membrane</keyword>
<dbReference type="InterPro" id="IPR011701">
    <property type="entry name" value="MFS"/>
</dbReference>
<feature type="transmembrane region" description="Helical" evidence="5">
    <location>
        <begin position="380"/>
        <end position="404"/>
    </location>
</feature>
<evidence type="ECO:0000313" key="8">
    <source>
        <dbReference type="Proteomes" id="UP000664534"/>
    </source>
</evidence>
<accession>A0A8H3F3U1</accession>
<feature type="transmembrane region" description="Helical" evidence="5">
    <location>
        <begin position="495"/>
        <end position="513"/>
    </location>
</feature>
<keyword evidence="2 5" id="KW-0812">Transmembrane</keyword>
<keyword evidence="3 5" id="KW-1133">Transmembrane helix</keyword>
<feature type="transmembrane region" description="Helical" evidence="5">
    <location>
        <begin position="324"/>
        <end position="348"/>
    </location>
</feature>
<dbReference type="FunFam" id="1.20.1250.20:FF:000786">
    <property type="entry name" value="MFS multidrug transporter, putative"/>
    <property type="match status" value="1"/>
</dbReference>
<dbReference type="OrthoDB" id="4139357at2759"/>
<evidence type="ECO:0000259" key="6">
    <source>
        <dbReference type="PROSITE" id="PS50850"/>
    </source>
</evidence>
<dbReference type="AlphaFoldDB" id="A0A8H3F3U1"/>
<feature type="transmembrane region" description="Helical" evidence="5">
    <location>
        <begin position="95"/>
        <end position="113"/>
    </location>
</feature>
<dbReference type="GO" id="GO:0022857">
    <property type="term" value="F:transmembrane transporter activity"/>
    <property type="evidence" value="ECO:0007669"/>
    <property type="project" value="InterPro"/>
</dbReference>
<dbReference type="GO" id="GO:0005886">
    <property type="term" value="C:plasma membrane"/>
    <property type="evidence" value="ECO:0007669"/>
    <property type="project" value="TreeGrafter"/>
</dbReference>
<evidence type="ECO:0000256" key="4">
    <source>
        <dbReference type="ARBA" id="ARBA00023136"/>
    </source>
</evidence>
<dbReference type="PRINTS" id="PR01035">
    <property type="entry name" value="TCRTETA"/>
</dbReference>
<protein>
    <recommendedName>
        <fullName evidence="6">Major facilitator superfamily (MFS) profile domain-containing protein</fullName>
    </recommendedName>
</protein>
<evidence type="ECO:0000313" key="7">
    <source>
        <dbReference type="EMBL" id="CAF9913821.1"/>
    </source>
</evidence>
<dbReference type="InterPro" id="IPR020846">
    <property type="entry name" value="MFS_dom"/>
</dbReference>
<feature type="transmembrane region" description="Helical" evidence="5">
    <location>
        <begin position="159"/>
        <end position="177"/>
    </location>
</feature>
<feature type="transmembrane region" description="Helical" evidence="5">
    <location>
        <begin position="63"/>
        <end position="83"/>
    </location>
</feature>
<dbReference type="InterPro" id="IPR036259">
    <property type="entry name" value="MFS_trans_sf"/>
</dbReference>
<dbReference type="PANTHER" id="PTHR23501:SF59">
    <property type="entry name" value="MAJOR FACILITATOR SUPERFAMILY (MFS) PROFILE DOMAIN-CONTAINING PROTEIN-RELATED"/>
    <property type="match status" value="1"/>
</dbReference>
<dbReference type="Proteomes" id="UP000664534">
    <property type="component" value="Unassembled WGS sequence"/>
</dbReference>
<dbReference type="InterPro" id="IPR001958">
    <property type="entry name" value="Tet-R_TetA/multi-R_MdtG-like"/>
</dbReference>
<dbReference type="EMBL" id="CAJPDT010000012">
    <property type="protein sequence ID" value="CAF9913821.1"/>
    <property type="molecule type" value="Genomic_DNA"/>
</dbReference>
<gene>
    <name evidence="7" type="ORF">IMSHALPRED_001454</name>
</gene>
<feature type="transmembrane region" description="Helical" evidence="5">
    <location>
        <begin position="252"/>
        <end position="269"/>
    </location>
</feature>
<dbReference type="Gene3D" id="1.20.1250.20">
    <property type="entry name" value="MFS general substrate transporter like domains"/>
    <property type="match status" value="1"/>
</dbReference>
<evidence type="ECO:0000256" key="1">
    <source>
        <dbReference type="ARBA" id="ARBA00004141"/>
    </source>
</evidence>
<dbReference type="PROSITE" id="PS50850">
    <property type="entry name" value="MFS"/>
    <property type="match status" value="1"/>
</dbReference>
<feature type="domain" description="Major facilitator superfamily (MFS) profile" evidence="6">
    <location>
        <begin position="22"/>
        <end position="519"/>
    </location>
</feature>
<organism evidence="7 8">
    <name type="scientific">Imshaugia aleurites</name>
    <dbReference type="NCBI Taxonomy" id="172621"/>
    <lineage>
        <taxon>Eukaryota</taxon>
        <taxon>Fungi</taxon>
        <taxon>Dikarya</taxon>
        <taxon>Ascomycota</taxon>
        <taxon>Pezizomycotina</taxon>
        <taxon>Lecanoromycetes</taxon>
        <taxon>OSLEUM clade</taxon>
        <taxon>Lecanoromycetidae</taxon>
        <taxon>Lecanorales</taxon>
        <taxon>Lecanorineae</taxon>
        <taxon>Parmeliaceae</taxon>
        <taxon>Imshaugia</taxon>
    </lineage>
</organism>
<feature type="transmembrane region" description="Helical" evidence="5">
    <location>
        <begin position="20"/>
        <end position="43"/>
    </location>
</feature>
<proteinExistence type="predicted"/>
<evidence type="ECO:0000256" key="3">
    <source>
        <dbReference type="ARBA" id="ARBA00022989"/>
    </source>
</evidence>
<dbReference type="SUPFAM" id="SSF103473">
    <property type="entry name" value="MFS general substrate transporter"/>
    <property type="match status" value="2"/>
</dbReference>
<dbReference type="Gene3D" id="1.20.1720.10">
    <property type="entry name" value="Multidrug resistance protein D"/>
    <property type="match status" value="1"/>
</dbReference>
<feature type="transmembrane region" description="Helical" evidence="5">
    <location>
        <begin position="290"/>
        <end position="312"/>
    </location>
</feature>
<dbReference type="PANTHER" id="PTHR23501">
    <property type="entry name" value="MAJOR FACILITATOR SUPERFAMILY"/>
    <property type="match status" value="1"/>
</dbReference>
<reference evidence="7" key="1">
    <citation type="submission" date="2021-03" db="EMBL/GenBank/DDBJ databases">
        <authorList>
            <person name="Tagirdzhanova G."/>
        </authorList>
    </citation>
    <scope>NUCLEOTIDE SEQUENCE</scope>
</reference>
<feature type="transmembrane region" description="Helical" evidence="5">
    <location>
        <begin position="416"/>
        <end position="440"/>
    </location>
</feature>
<keyword evidence="8" id="KW-1185">Reference proteome</keyword>
<evidence type="ECO:0000256" key="5">
    <source>
        <dbReference type="SAM" id="Phobius"/>
    </source>
</evidence>